<keyword evidence="3" id="KW-1185">Reference proteome</keyword>
<feature type="compositionally biased region" description="Polar residues" evidence="1">
    <location>
        <begin position="134"/>
        <end position="153"/>
    </location>
</feature>
<evidence type="ECO:0000256" key="1">
    <source>
        <dbReference type="SAM" id="MobiDB-lite"/>
    </source>
</evidence>
<dbReference type="OrthoDB" id="269669at2"/>
<organism evidence="2 3">
    <name type="scientific">Stieleria marina</name>
    <dbReference type="NCBI Taxonomy" id="1930275"/>
    <lineage>
        <taxon>Bacteria</taxon>
        <taxon>Pseudomonadati</taxon>
        <taxon>Planctomycetota</taxon>
        <taxon>Planctomycetia</taxon>
        <taxon>Pirellulales</taxon>
        <taxon>Pirellulaceae</taxon>
        <taxon>Stieleria</taxon>
    </lineage>
</organism>
<evidence type="ECO:0000313" key="2">
    <source>
        <dbReference type="EMBL" id="QDT13224.1"/>
    </source>
</evidence>
<dbReference type="RefSeq" id="WP_145420998.1">
    <property type="nucleotide sequence ID" value="NZ_CP036526.1"/>
</dbReference>
<feature type="region of interest" description="Disordered" evidence="1">
    <location>
        <begin position="128"/>
        <end position="160"/>
    </location>
</feature>
<protein>
    <submittedName>
        <fullName evidence="2">Uncharacterized protein</fullName>
    </submittedName>
</protein>
<dbReference type="EMBL" id="CP036526">
    <property type="protein sequence ID" value="QDT13224.1"/>
    <property type="molecule type" value="Genomic_DNA"/>
</dbReference>
<sequence length="166" mass="18987">MNVTLCREDATYVGNESLTAKWRVSRVTLDQVQAMEVSVLWHTEGKGDEDLKVHHFLRLDENQIRRAGLIDEQSLQCRLPATPLSYHGRLISVRWCARLRLFLTDGREVVSEQPFHLVTEEVAAERRREMAENADQSEISDDSQPVVNEQASGETPRKSVIKSLLF</sequence>
<accession>A0A517P1G7</accession>
<evidence type="ECO:0000313" key="3">
    <source>
        <dbReference type="Proteomes" id="UP000319817"/>
    </source>
</evidence>
<reference evidence="2 3" key="1">
    <citation type="submission" date="2019-02" db="EMBL/GenBank/DDBJ databases">
        <title>Deep-cultivation of Planctomycetes and their phenomic and genomic characterization uncovers novel biology.</title>
        <authorList>
            <person name="Wiegand S."/>
            <person name="Jogler M."/>
            <person name="Boedeker C."/>
            <person name="Pinto D."/>
            <person name="Vollmers J."/>
            <person name="Rivas-Marin E."/>
            <person name="Kohn T."/>
            <person name="Peeters S.H."/>
            <person name="Heuer A."/>
            <person name="Rast P."/>
            <person name="Oberbeckmann S."/>
            <person name="Bunk B."/>
            <person name="Jeske O."/>
            <person name="Meyerdierks A."/>
            <person name="Storesund J.E."/>
            <person name="Kallscheuer N."/>
            <person name="Luecker S."/>
            <person name="Lage O.M."/>
            <person name="Pohl T."/>
            <person name="Merkel B.J."/>
            <person name="Hornburger P."/>
            <person name="Mueller R.-W."/>
            <person name="Bruemmer F."/>
            <person name="Labrenz M."/>
            <person name="Spormann A.M."/>
            <person name="Op den Camp H."/>
            <person name="Overmann J."/>
            <person name="Amann R."/>
            <person name="Jetten M.S.M."/>
            <person name="Mascher T."/>
            <person name="Medema M.H."/>
            <person name="Devos D.P."/>
            <person name="Kaster A.-K."/>
            <person name="Ovreas L."/>
            <person name="Rohde M."/>
            <person name="Galperin M.Y."/>
            <person name="Jogler C."/>
        </authorList>
    </citation>
    <scope>NUCLEOTIDE SEQUENCE [LARGE SCALE GENOMIC DNA]</scope>
    <source>
        <strain evidence="2 3">K23_9</strain>
    </source>
</reference>
<proteinExistence type="predicted"/>
<dbReference type="AlphaFoldDB" id="A0A517P1G7"/>
<gene>
    <name evidence="2" type="ORF">K239x_52410</name>
</gene>
<dbReference type="Proteomes" id="UP000319817">
    <property type="component" value="Chromosome"/>
</dbReference>
<name>A0A517P1G7_9BACT</name>